<dbReference type="InterPro" id="IPR031982">
    <property type="entry name" value="PilE-like"/>
</dbReference>
<dbReference type="PROSITE" id="PS00409">
    <property type="entry name" value="PROKAR_NTER_METHYL"/>
    <property type="match status" value="1"/>
</dbReference>
<keyword evidence="1" id="KW-0812">Transmembrane</keyword>
<evidence type="ECO:0000313" key="2">
    <source>
        <dbReference type="EMBL" id="MBA5640150.1"/>
    </source>
</evidence>
<dbReference type="Gene3D" id="3.30.700.10">
    <property type="entry name" value="Glycoprotein, Type 4 Pilin"/>
    <property type="match status" value="1"/>
</dbReference>
<dbReference type="EMBL" id="JACEZT010000026">
    <property type="protein sequence ID" value="MBA5640150.1"/>
    <property type="molecule type" value="Genomic_DNA"/>
</dbReference>
<proteinExistence type="predicted"/>
<dbReference type="Proteomes" id="UP000534388">
    <property type="component" value="Unassembled WGS sequence"/>
</dbReference>
<accession>A0A7W2EX27</accession>
<name>A0A7W2EX27_9BURK</name>
<dbReference type="AlphaFoldDB" id="A0A7W2EX27"/>
<dbReference type="InterPro" id="IPR045584">
    <property type="entry name" value="Pilin-like"/>
</dbReference>
<sequence>MRGDGQNGNGGQRRARGFTLIELLVAMVIIGILAAVAYPAYTSQVIKSNRAAAQAYMVDLAQRETQYLADSRSYAGTVDLLNLPTPAAVSAKYTITIATQDGPPPTFTITATPVATSNQAGDGVLTIDHTGLKSPAGKW</sequence>
<dbReference type="Pfam" id="PF07963">
    <property type="entry name" value="N_methyl"/>
    <property type="match status" value="1"/>
</dbReference>
<dbReference type="GO" id="GO:0043683">
    <property type="term" value="P:type IV pilus assembly"/>
    <property type="evidence" value="ECO:0007669"/>
    <property type="project" value="InterPro"/>
</dbReference>
<dbReference type="SUPFAM" id="SSF54523">
    <property type="entry name" value="Pili subunits"/>
    <property type="match status" value="1"/>
</dbReference>
<dbReference type="RefSeq" id="WP_182167306.1">
    <property type="nucleotide sequence ID" value="NZ_JACEZT010000026.1"/>
</dbReference>
<keyword evidence="1" id="KW-0472">Membrane</keyword>
<gene>
    <name evidence="2" type="ORF">H3H37_24100</name>
</gene>
<dbReference type="PANTHER" id="PTHR30093:SF47">
    <property type="entry name" value="TYPE IV PILUS NON-CORE MINOR PILIN PILE"/>
    <property type="match status" value="1"/>
</dbReference>
<keyword evidence="3" id="KW-1185">Reference proteome</keyword>
<organism evidence="2 3">
    <name type="scientific">Rugamonas brunnea</name>
    <dbReference type="NCBI Taxonomy" id="2758569"/>
    <lineage>
        <taxon>Bacteria</taxon>
        <taxon>Pseudomonadati</taxon>
        <taxon>Pseudomonadota</taxon>
        <taxon>Betaproteobacteria</taxon>
        <taxon>Burkholderiales</taxon>
        <taxon>Oxalobacteraceae</taxon>
        <taxon>Telluria group</taxon>
        <taxon>Rugamonas</taxon>
    </lineage>
</organism>
<evidence type="ECO:0000313" key="3">
    <source>
        <dbReference type="Proteomes" id="UP000534388"/>
    </source>
</evidence>
<comment type="caution">
    <text evidence="2">The sequence shown here is derived from an EMBL/GenBank/DDBJ whole genome shotgun (WGS) entry which is preliminary data.</text>
</comment>
<dbReference type="NCBIfam" id="TIGR02532">
    <property type="entry name" value="IV_pilin_GFxxxE"/>
    <property type="match status" value="1"/>
</dbReference>
<reference evidence="2 3" key="1">
    <citation type="submission" date="2020-07" db="EMBL/GenBank/DDBJ databases">
        <title>Novel species isolated from subtropical streams in China.</title>
        <authorList>
            <person name="Lu H."/>
        </authorList>
    </citation>
    <scope>NUCLEOTIDE SEQUENCE [LARGE SCALE GENOMIC DNA]</scope>
    <source>
        <strain evidence="2 3">LX20W</strain>
    </source>
</reference>
<evidence type="ECO:0000256" key="1">
    <source>
        <dbReference type="SAM" id="Phobius"/>
    </source>
</evidence>
<keyword evidence="1" id="KW-1133">Transmembrane helix</keyword>
<dbReference type="InterPro" id="IPR012902">
    <property type="entry name" value="N_methyl_site"/>
</dbReference>
<protein>
    <submittedName>
        <fullName evidence="2">Type IV pilin protein</fullName>
    </submittedName>
</protein>
<feature type="transmembrane region" description="Helical" evidence="1">
    <location>
        <begin position="20"/>
        <end position="41"/>
    </location>
</feature>
<dbReference type="Pfam" id="PF16732">
    <property type="entry name" value="ComP_DUS"/>
    <property type="match status" value="1"/>
</dbReference>
<dbReference type="PANTHER" id="PTHR30093">
    <property type="entry name" value="GENERAL SECRETION PATHWAY PROTEIN G"/>
    <property type="match status" value="1"/>
</dbReference>